<evidence type="ECO:0000256" key="1">
    <source>
        <dbReference type="SAM" id="MobiDB-lite"/>
    </source>
</evidence>
<organism evidence="2 3">
    <name type="scientific">Fukomys damarensis</name>
    <name type="common">Damaraland mole rat</name>
    <name type="synonym">Cryptomys damarensis</name>
    <dbReference type="NCBI Taxonomy" id="885580"/>
    <lineage>
        <taxon>Eukaryota</taxon>
        <taxon>Metazoa</taxon>
        <taxon>Chordata</taxon>
        <taxon>Craniata</taxon>
        <taxon>Vertebrata</taxon>
        <taxon>Euteleostomi</taxon>
        <taxon>Mammalia</taxon>
        <taxon>Eutheria</taxon>
        <taxon>Euarchontoglires</taxon>
        <taxon>Glires</taxon>
        <taxon>Rodentia</taxon>
        <taxon>Hystricomorpha</taxon>
        <taxon>Bathyergidae</taxon>
        <taxon>Fukomys</taxon>
    </lineage>
</organism>
<evidence type="ECO:0000313" key="2">
    <source>
        <dbReference type="EMBL" id="KFO28051.1"/>
    </source>
</evidence>
<dbReference type="AlphaFoldDB" id="A0A091DYZ5"/>
<name>A0A091DYZ5_FUKDA</name>
<proteinExistence type="predicted"/>
<reference evidence="2 3" key="1">
    <citation type="submission" date="2013-11" db="EMBL/GenBank/DDBJ databases">
        <title>The Damaraland mole rat (Fukomys damarensis) genome and evolution of African mole rats.</title>
        <authorList>
            <person name="Gladyshev V.N."/>
            <person name="Fang X."/>
        </authorList>
    </citation>
    <scope>NUCLEOTIDE SEQUENCE [LARGE SCALE GENOMIC DNA]</scope>
    <source>
        <tissue evidence="2">Liver</tissue>
    </source>
</reference>
<dbReference type="EMBL" id="KN122825">
    <property type="protein sequence ID" value="KFO28051.1"/>
    <property type="molecule type" value="Genomic_DNA"/>
</dbReference>
<sequence length="100" mass="10660">MGWGLLRGASLAGGERRSIRSAGCGKPGTTRLKIKQAALRCLVWLRPVLLQPVVPTGVDVTRVELGSSVSRLGQDPGRRSERHTPHSPAKQGAPTGSRRT</sequence>
<evidence type="ECO:0000313" key="3">
    <source>
        <dbReference type="Proteomes" id="UP000028990"/>
    </source>
</evidence>
<gene>
    <name evidence="2" type="ORF">H920_10588</name>
</gene>
<feature type="region of interest" description="Disordered" evidence="1">
    <location>
        <begin position="64"/>
        <end position="100"/>
    </location>
</feature>
<dbReference type="Proteomes" id="UP000028990">
    <property type="component" value="Unassembled WGS sequence"/>
</dbReference>
<accession>A0A091DYZ5</accession>
<keyword evidence="3" id="KW-1185">Reference proteome</keyword>
<feature type="region of interest" description="Disordered" evidence="1">
    <location>
        <begin position="1"/>
        <end position="27"/>
    </location>
</feature>
<protein>
    <submittedName>
        <fullName evidence="2">Uncharacterized protein</fullName>
    </submittedName>
</protein>